<comment type="subcellular location">
    <subcellularLocation>
        <location evidence="1">Endoplasmic reticulum</location>
    </subcellularLocation>
    <subcellularLocation>
        <location evidence="2">Membrane</location>
    </subcellularLocation>
</comment>
<dbReference type="EMBL" id="CP001108">
    <property type="protein sequence ID" value="ACF47109.1"/>
    <property type="molecule type" value="Genomic_DNA"/>
</dbReference>
<evidence type="ECO:0000256" key="1">
    <source>
        <dbReference type="ARBA" id="ARBA00004240"/>
    </source>
</evidence>
<evidence type="ECO:0000256" key="3">
    <source>
        <dbReference type="ARBA" id="ARBA00022824"/>
    </source>
</evidence>
<sequence length="673" mass="77388">MNGEMIREPKGEVIVIFVHGLLGGVGDSWTNSNGTYWPELLENESDLESVGIYVFTYHSDFSSGDYGLSDIVDALREQMKTDDIIKNKKLLFICHSMGGIVVRKYLVENASKLIECDCEIGLYLLASPSLGSLYANWLEPIINIFNHRQASMLKFIRRNPHLSDLDREFMNLKELSDLNIVGKEIIEDKFIFFDKFFKRQIVEPFSGGRYFGEPFKVPMSDHFSIAQPENKHAIQHRLLCQFISDFTFNKYLFPHSIKRIFSRADSHDFQENIESLIRGCGHFVLIGTGLTILQKDPFAYEVFERAKNNEFKIEIYLADPHSPDVQCRLIEEELGTLKPPVGKSGLTKRLDTLYGLWKDFDFSDNISINVFRNYPTFALIIIDDNYFIYPYGFAKLGNFSPVMSFLKTGNTDDSMIRFLDDQYVSIKNSSCDLRKIRSRGNDDAEIVKDLYSFALYIVPPKDSDLYVFGTDVLGYDVRARLNKKSQWEDFVGDAFEYGFHLTICDALYFYNVSDVKLAVTAIEYISKDFVPFEINNLRIRESYPSQNCLSVVGDDAGGSLEALHFEFVTNVYRRAAESNYSLGMAGPPRDKNIHRSRLMIEKYKAPYIIKKFCPHFTLLNKINNSSMKAVSEKLNVIFLNSVKDTTLRVDSLALMKKDYYKGKWVIEKEIRLG</sequence>
<evidence type="ECO:0000313" key="6">
    <source>
        <dbReference type="EMBL" id="ACF47109.1"/>
    </source>
</evidence>
<dbReference type="AlphaFoldDB" id="B4S5R2"/>
<organism evidence="6 7">
    <name type="scientific">Prosthecochloris aestuarii (strain DSM 271 / SK 413)</name>
    <dbReference type="NCBI Taxonomy" id="290512"/>
    <lineage>
        <taxon>Bacteria</taxon>
        <taxon>Pseudomonadati</taxon>
        <taxon>Chlorobiota</taxon>
        <taxon>Chlorobiia</taxon>
        <taxon>Chlorobiales</taxon>
        <taxon>Chlorobiaceae</taxon>
        <taxon>Prosthecochloris</taxon>
    </lineage>
</organism>
<feature type="domain" description="DUF676" evidence="5">
    <location>
        <begin position="12"/>
        <end position="138"/>
    </location>
</feature>
<dbReference type="InterPro" id="IPR009389">
    <property type="entry name" value="DUF1045"/>
</dbReference>
<evidence type="ECO:0000256" key="2">
    <source>
        <dbReference type="ARBA" id="ARBA00004370"/>
    </source>
</evidence>
<accession>B4S5R2</accession>
<dbReference type="InterPro" id="IPR052374">
    <property type="entry name" value="SERAC1"/>
</dbReference>
<evidence type="ECO:0000259" key="5">
    <source>
        <dbReference type="Pfam" id="PF05057"/>
    </source>
</evidence>
<name>B4S5R2_PROA2</name>
<keyword evidence="7" id="KW-1185">Reference proteome</keyword>
<evidence type="ECO:0000256" key="4">
    <source>
        <dbReference type="ARBA" id="ARBA00023136"/>
    </source>
</evidence>
<dbReference type="GO" id="GO:0016020">
    <property type="term" value="C:membrane"/>
    <property type="evidence" value="ECO:0007669"/>
    <property type="project" value="UniProtKB-SubCell"/>
</dbReference>
<reference evidence="6" key="1">
    <citation type="submission" date="2008-06" db="EMBL/GenBank/DDBJ databases">
        <title>Complete sequence of chromosome of Prosthecochloris aestuarii DSM 271.</title>
        <authorList>
            <consortium name="US DOE Joint Genome Institute"/>
            <person name="Lucas S."/>
            <person name="Copeland A."/>
            <person name="Lapidus A."/>
            <person name="Glavina del Rio T."/>
            <person name="Dalin E."/>
            <person name="Tice H."/>
            <person name="Bruce D."/>
            <person name="Goodwin L."/>
            <person name="Pitluck S."/>
            <person name="Schmutz J."/>
            <person name="Larimer F."/>
            <person name="Land M."/>
            <person name="Hauser L."/>
            <person name="Kyrpides N."/>
            <person name="Anderson I."/>
            <person name="Liu Z."/>
            <person name="Li T."/>
            <person name="Zhao F."/>
            <person name="Overmann J."/>
            <person name="Bryant D.A."/>
            <person name="Richardson P."/>
        </authorList>
    </citation>
    <scope>NUCLEOTIDE SEQUENCE [LARGE SCALE GENOMIC DNA]</scope>
    <source>
        <strain evidence="6">DSM 271</strain>
    </source>
</reference>
<dbReference type="Gene3D" id="3.40.50.1820">
    <property type="entry name" value="alpha/beta hydrolase"/>
    <property type="match status" value="1"/>
</dbReference>
<evidence type="ECO:0000313" key="7">
    <source>
        <dbReference type="Proteomes" id="UP000002725"/>
    </source>
</evidence>
<protein>
    <recommendedName>
        <fullName evidence="5">DUF676 domain-containing protein</fullName>
    </recommendedName>
</protein>
<dbReference type="Proteomes" id="UP000002725">
    <property type="component" value="Chromosome"/>
</dbReference>
<dbReference type="InterPro" id="IPR029058">
    <property type="entry name" value="AB_hydrolase_fold"/>
</dbReference>
<dbReference type="SUPFAM" id="SSF53474">
    <property type="entry name" value="alpha/beta-Hydrolases"/>
    <property type="match status" value="1"/>
</dbReference>
<dbReference type="HOGENOM" id="CLU_408177_0_0_10"/>
<dbReference type="eggNOG" id="COG1075">
    <property type="taxonomic scope" value="Bacteria"/>
</dbReference>
<keyword evidence="4" id="KW-0472">Membrane</keyword>
<dbReference type="Pfam" id="PF06299">
    <property type="entry name" value="DUF1045"/>
    <property type="match status" value="1"/>
</dbReference>
<proteinExistence type="predicted"/>
<dbReference type="Gene3D" id="3.90.1140.10">
    <property type="entry name" value="Cyclic phosphodiesterase"/>
    <property type="match status" value="1"/>
</dbReference>
<dbReference type="STRING" id="290512.Paes_2101"/>
<dbReference type="PANTHER" id="PTHR48182:SF2">
    <property type="entry name" value="PROTEIN SERAC1"/>
    <property type="match status" value="1"/>
</dbReference>
<keyword evidence="3" id="KW-0256">Endoplasmic reticulum</keyword>
<dbReference type="RefSeq" id="WP_012506641.1">
    <property type="nucleotide sequence ID" value="NC_011059.1"/>
</dbReference>
<dbReference type="KEGG" id="paa:Paes_2101"/>
<dbReference type="PANTHER" id="PTHR48182">
    <property type="entry name" value="PROTEIN SERAC1"/>
    <property type="match status" value="1"/>
</dbReference>
<dbReference type="InterPro" id="IPR007751">
    <property type="entry name" value="DUF676_lipase-like"/>
</dbReference>
<dbReference type="Pfam" id="PF05057">
    <property type="entry name" value="DUF676"/>
    <property type="match status" value="1"/>
</dbReference>
<gene>
    <name evidence="6" type="ordered locus">Paes_2101</name>
</gene>